<sequence>MDVGHGPVDTFGSLPSLLHWGQNFLARTLPVFSYQNIPPRTRMVQAILPRMGKDTNFKWQFKVFGNREPHGMVVQLPCAIYGSVLNR</sequence>
<evidence type="ECO:0000313" key="2">
    <source>
        <dbReference type="Proteomes" id="UP001054837"/>
    </source>
</evidence>
<accession>A0AAV4P3Y5</accession>
<dbReference type="Proteomes" id="UP001054837">
    <property type="component" value="Unassembled WGS sequence"/>
</dbReference>
<dbReference type="EMBL" id="BPLQ01002337">
    <property type="protein sequence ID" value="GIX91693.1"/>
    <property type="molecule type" value="Genomic_DNA"/>
</dbReference>
<evidence type="ECO:0000313" key="1">
    <source>
        <dbReference type="EMBL" id="GIX91693.1"/>
    </source>
</evidence>
<organism evidence="1 2">
    <name type="scientific">Caerostris darwini</name>
    <dbReference type="NCBI Taxonomy" id="1538125"/>
    <lineage>
        <taxon>Eukaryota</taxon>
        <taxon>Metazoa</taxon>
        <taxon>Ecdysozoa</taxon>
        <taxon>Arthropoda</taxon>
        <taxon>Chelicerata</taxon>
        <taxon>Arachnida</taxon>
        <taxon>Araneae</taxon>
        <taxon>Araneomorphae</taxon>
        <taxon>Entelegynae</taxon>
        <taxon>Araneoidea</taxon>
        <taxon>Araneidae</taxon>
        <taxon>Caerostris</taxon>
    </lineage>
</organism>
<gene>
    <name evidence="1" type="ORF">CDAR_4701</name>
</gene>
<name>A0AAV4P3Y5_9ARAC</name>
<reference evidence="1 2" key="1">
    <citation type="submission" date="2021-06" db="EMBL/GenBank/DDBJ databases">
        <title>Caerostris darwini draft genome.</title>
        <authorList>
            <person name="Kono N."/>
            <person name="Arakawa K."/>
        </authorList>
    </citation>
    <scope>NUCLEOTIDE SEQUENCE [LARGE SCALE GENOMIC DNA]</scope>
</reference>
<dbReference type="AlphaFoldDB" id="A0AAV4P3Y5"/>
<proteinExistence type="predicted"/>
<keyword evidence="2" id="KW-1185">Reference proteome</keyword>
<comment type="caution">
    <text evidence="1">The sequence shown here is derived from an EMBL/GenBank/DDBJ whole genome shotgun (WGS) entry which is preliminary data.</text>
</comment>
<protein>
    <submittedName>
        <fullName evidence="1">Uncharacterized protein</fullName>
    </submittedName>
</protein>